<organism evidence="5 7">
    <name type="scientific">Adineta ricciae</name>
    <name type="common">Rotifer</name>
    <dbReference type="NCBI Taxonomy" id="249248"/>
    <lineage>
        <taxon>Eukaryota</taxon>
        <taxon>Metazoa</taxon>
        <taxon>Spiralia</taxon>
        <taxon>Gnathifera</taxon>
        <taxon>Rotifera</taxon>
        <taxon>Eurotatoria</taxon>
        <taxon>Bdelloidea</taxon>
        <taxon>Adinetida</taxon>
        <taxon>Adinetidae</taxon>
        <taxon>Adineta</taxon>
    </lineage>
</organism>
<dbReference type="InterPro" id="IPR037197">
    <property type="entry name" value="WWE_dom_sf"/>
</dbReference>
<dbReference type="Proteomes" id="UP000663828">
    <property type="component" value="Unassembled WGS sequence"/>
</dbReference>
<dbReference type="PROSITE" id="PS51996">
    <property type="entry name" value="TR_MART"/>
    <property type="match status" value="1"/>
</dbReference>
<feature type="domain" description="WWE" evidence="2">
    <location>
        <begin position="4"/>
        <end position="56"/>
    </location>
</feature>
<proteinExistence type="predicted"/>
<accession>A0A814XGX6</accession>
<comment type="caution">
    <text evidence="5">The sequence shown here is derived from an EMBL/GenBank/DDBJ whole genome shotgun (WGS) entry which is preliminary data.</text>
</comment>
<evidence type="ECO:0000256" key="1">
    <source>
        <dbReference type="SAM" id="MobiDB-lite"/>
    </source>
</evidence>
<dbReference type="EMBL" id="CAJNOJ010000158">
    <property type="protein sequence ID" value="CAF1216394.1"/>
    <property type="molecule type" value="Genomic_DNA"/>
</dbReference>
<feature type="compositionally biased region" description="Polar residues" evidence="1">
    <location>
        <begin position="60"/>
        <end position="77"/>
    </location>
</feature>
<dbReference type="InterPro" id="IPR003540">
    <property type="entry name" value="ADP-ribosyltransferase"/>
</dbReference>
<evidence type="ECO:0000313" key="6">
    <source>
        <dbReference type="Proteomes" id="UP000663828"/>
    </source>
</evidence>
<feature type="domain" description="ADP ribosyltransferase" evidence="3">
    <location>
        <begin position="188"/>
        <end position="305"/>
    </location>
</feature>
<gene>
    <name evidence="5" type="ORF">EDS130_LOCUS26167</name>
    <name evidence="4" type="ORF">XAT740_LOCUS1529</name>
</gene>
<feature type="region of interest" description="Disordered" evidence="1">
    <location>
        <begin position="58"/>
        <end position="77"/>
    </location>
</feature>
<evidence type="ECO:0000313" key="5">
    <source>
        <dbReference type="EMBL" id="CAF1216394.1"/>
    </source>
</evidence>
<dbReference type="Pfam" id="PF02825">
    <property type="entry name" value="WWE"/>
    <property type="match status" value="1"/>
</dbReference>
<evidence type="ECO:0000313" key="7">
    <source>
        <dbReference type="Proteomes" id="UP000663852"/>
    </source>
</evidence>
<evidence type="ECO:0000259" key="3">
    <source>
        <dbReference type="Pfam" id="PF03496"/>
    </source>
</evidence>
<dbReference type="SUPFAM" id="SSF56399">
    <property type="entry name" value="ADP-ribosylation"/>
    <property type="match status" value="1"/>
</dbReference>
<dbReference type="SUPFAM" id="SSF117839">
    <property type="entry name" value="WWE domain"/>
    <property type="match status" value="1"/>
</dbReference>
<dbReference type="OrthoDB" id="10051572at2759"/>
<dbReference type="GO" id="GO:0005576">
    <property type="term" value="C:extracellular region"/>
    <property type="evidence" value="ECO:0007669"/>
    <property type="project" value="InterPro"/>
</dbReference>
<dbReference type="InterPro" id="IPR004170">
    <property type="entry name" value="WWE_dom"/>
</dbReference>
<reference evidence="5" key="1">
    <citation type="submission" date="2021-02" db="EMBL/GenBank/DDBJ databases">
        <authorList>
            <person name="Nowell W R."/>
        </authorList>
    </citation>
    <scope>NUCLEOTIDE SEQUENCE</scope>
</reference>
<dbReference type="EMBL" id="CAJNOR010000048">
    <property type="protein sequence ID" value="CAF0772556.1"/>
    <property type="molecule type" value="Genomic_DNA"/>
</dbReference>
<dbReference type="Gene3D" id="3.90.176.10">
    <property type="entry name" value="Toxin ADP-ribosyltransferase, Chain A, domain 1"/>
    <property type="match status" value="1"/>
</dbReference>
<keyword evidence="6" id="KW-1185">Reference proteome</keyword>
<dbReference type="AlphaFoldDB" id="A0A814XGX6"/>
<evidence type="ECO:0000313" key="4">
    <source>
        <dbReference type="EMBL" id="CAF0772556.1"/>
    </source>
</evidence>
<protein>
    <recommendedName>
        <fullName evidence="8">NAD(+)--protein-arginine ADP-ribosyltransferase</fullName>
    </recommendedName>
</protein>
<name>A0A814XGX6_ADIRI</name>
<sequence length="325" mass="37968">MESDNWTPYSADETAQIEASFQKKEKAAIFNDYRIDLSLFMHISNWNDKRERMVKRTSFETEPQANPGTQQQNQRLQPTSLFPLKSFGRWRENYIDCFLFSICEYFHVSSSELQEPNTRRRMVVAAAKGLEIEGGRHGREMADELLSVKDGTFKQVTAKCAALYTRATFLFGKLNEFMRFDGEKEKPKFIREKIKTLGPFAFLLSEFPENGSETKITVYRSLCVNEDMIEEYRELEQTSDDFVFPAFTSTSRDLSIAKLFGDRVILEIDIIPRYDAIDISPYSNFPEKEMLLRPYFTFRIQSCMYDNVSEKWVIHLQSTSIDDEL</sequence>
<dbReference type="Proteomes" id="UP000663852">
    <property type="component" value="Unassembled WGS sequence"/>
</dbReference>
<dbReference type="Pfam" id="PF03496">
    <property type="entry name" value="ADPrib_exo_Tox"/>
    <property type="match status" value="1"/>
</dbReference>
<evidence type="ECO:0000259" key="2">
    <source>
        <dbReference type="Pfam" id="PF02825"/>
    </source>
</evidence>
<evidence type="ECO:0008006" key="8">
    <source>
        <dbReference type="Google" id="ProtNLM"/>
    </source>
</evidence>